<keyword evidence="4" id="KW-0677">Repeat</keyword>
<dbReference type="SMART" id="SM00239">
    <property type="entry name" value="C2"/>
    <property type="match status" value="3"/>
</dbReference>
<dbReference type="PROSITE" id="PS50004">
    <property type="entry name" value="C2"/>
    <property type="match status" value="3"/>
</dbReference>
<accession>A0ABD3UIS1</accession>
<comment type="caution">
    <text evidence="10">The sequence shown here is derived from an EMBL/GenBank/DDBJ whole genome shotgun (WGS) entry which is preliminary data.</text>
</comment>
<dbReference type="GO" id="GO:0016020">
    <property type="term" value="C:membrane"/>
    <property type="evidence" value="ECO:0007669"/>
    <property type="project" value="UniProtKB-SubCell"/>
</dbReference>
<sequence>MAVFNEEFNLREIRPTLGGGCPNFDLVEQMDFIYVNGNGRPDSFVQVKNGELKGLTKNFENNSYPKWNQVFSILKDRIQAPNIEILVKDKARNGENDLIGLVTFEANDVPRRVPPNSPVAPSWCRLHNPTTGEMVLDAELLIAVWLGTQANEVYWRAWQLDATTINGDCVESIRSITYVLPKLSYLRVKVIEAHDLLVQTNRQQPQLFVRVALGKMILRTNTSQTQNGNPWWDEDLMFVVAEPFENELVLFVEDEVGADNSKVLGQCSISLEDVGKRKDWETQFSEWYDLEKHTSSENGQKKVEKLDSRVHLRIRFDGGYHVLMSRSSILSKWKDGYGSVEIGILNAQHLAAVKSTKDGRRGVMDAYCVAKYGQQWIRTRTIPNSYNPKWNEQYRWTVYDPCTVITIGVFDNSQLQGGNANAKDSKTGKVRILLSTFETNRVYSYAYPLIALSPSGVTKMGEIQLAVRFSCNKSFLDMLSMYTQPLLPNLHYTQPLSKHQIEILMHHTTQIISTRLSHLELPLRKEVVEYMLDVGSNMYSVRRSKANYSRIALILSALDKIIQGLDQICKWKSPYISTLVFSLFLAFLCFPWMIHFSLYFVLFTIGAWTYHLRPRHPPHIDVRLSQADIAQTDEIDEEFDTFPTSVKQFDVVKMRYDRLRAIASRVQTLFGDLAAHGERFYNLLTWRDPRAMALFMVFCSVALLVLHVFPKTMIFITACYFMRPPRFRDQLPSYPMNFLRRLPEKTDDLLP</sequence>
<dbReference type="Proteomes" id="UP001634393">
    <property type="component" value="Unassembled WGS sequence"/>
</dbReference>
<feature type="domain" description="C2" evidence="9">
    <location>
        <begin position="2"/>
        <end position="124"/>
    </location>
</feature>
<protein>
    <recommendedName>
        <fullName evidence="9">C2 domain-containing protein</fullName>
    </recommendedName>
</protein>
<dbReference type="InterPro" id="IPR035892">
    <property type="entry name" value="C2_domain_sf"/>
</dbReference>
<feature type="transmembrane region" description="Helical" evidence="8">
    <location>
        <begin position="691"/>
        <end position="709"/>
    </location>
</feature>
<dbReference type="InterPro" id="IPR047259">
    <property type="entry name" value="QUIRKY-like"/>
</dbReference>
<evidence type="ECO:0000256" key="6">
    <source>
        <dbReference type="ARBA" id="ARBA00022989"/>
    </source>
</evidence>
<dbReference type="AlphaFoldDB" id="A0ABD3UIS1"/>
<dbReference type="InterPro" id="IPR000008">
    <property type="entry name" value="C2_dom"/>
</dbReference>
<keyword evidence="6 8" id="KW-1133">Transmembrane helix</keyword>
<evidence type="ECO:0000256" key="3">
    <source>
        <dbReference type="ARBA" id="ARBA00022692"/>
    </source>
</evidence>
<dbReference type="Gene3D" id="2.60.40.150">
    <property type="entry name" value="C2 domain"/>
    <property type="match status" value="3"/>
</dbReference>
<dbReference type="EMBL" id="JBJXBP010000001">
    <property type="protein sequence ID" value="KAL3849424.1"/>
    <property type="molecule type" value="Genomic_DNA"/>
</dbReference>
<dbReference type="PANTHER" id="PTHR31425:SF49">
    <property type="entry name" value="PROTEIN QUIRKY-LIKE"/>
    <property type="match status" value="1"/>
</dbReference>
<keyword evidence="3 8" id="KW-0812">Transmembrane</keyword>
<feature type="domain" description="C2" evidence="9">
    <location>
        <begin position="321"/>
        <end position="447"/>
    </location>
</feature>
<evidence type="ECO:0000256" key="8">
    <source>
        <dbReference type="SAM" id="Phobius"/>
    </source>
</evidence>
<evidence type="ECO:0000313" key="11">
    <source>
        <dbReference type="Proteomes" id="UP001634393"/>
    </source>
</evidence>
<dbReference type="CDD" id="cd08379">
    <property type="entry name" value="C2D_MCTP_PRT_plant"/>
    <property type="match status" value="1"/>
</dbReference>
<feature type="transmembrane region" description="Helical" evidence="8">
    <location>
        <begin position="579"/>
        <end position="605"/>
    </location>
</feature>
<dbReference type="InterPro" id="IPR013583">
    <property type="entry name" value="MCTP_C"/>
</dbReference>
<dbReference type="SUPFAM" id="SSF49562">
    <property type="entry name" value="C2 domain (Calcium/lipid-binding domain, CaLB)"/>
    <property type="match status" value="3"/>
</dbReference>
<dbReference type="Pfam" id="PF08372">
    <property type="entry name" value="PRT_C"/>
    <property type="match status" value="1"/>
</dbReference>
<keyword evidence="5" id="KW-0106">Calcium</keyword>
<keyword evidence="7 8" id="KW-0472">Membrane</keyword>
<feature type="domain" description="C2" evidence="9">
    <location>
        <begin position="168"/>
        <end position="288"/>
    </location>
</feature>
<gene>
    <name evidence="10" type="ORF">ACJIZ3_011306</name>
</gene>
<evidence type="ECO:0000313" key="10">
    <source>
        <dbReference type="EMBL" id="KAL3849424.1"/>
    </source>
</evidence>
<dbReference type="Pfam" id="PF00168">
    <property type="entry name" value="C2"/>
    <property type="match status" value="3"/>
</dbReference>
<dbReference type="FunFam" id="2.60.40.150:FF:000090">
    <property type="entry name" value="C2 domain-containing protein"/>
    <property type="match status" value="1"/>
</dbReference>
<organism evidence="10 11">
    <name type="scientific">Penstemon smallii</name>
    <dbReference type="NCBI Taxonomy" id="265156"/>
    <lineage>
        <taxon>Eukaryota</taxon>
        <taxon>Viridiplantae</taxon>
        <taxon>Streptophyta</taxon>
        <taxon>Embryophyta</taxon>
        <taxon>Tracheophyta</taxon>
        <taxon>Spermatophyta</taxon>
        <taxon>Magnoliopsida</taxon>
        <taxon>eudicotyledons</taxon>
        <taxon>Gunneridae</taxon>
        <taxon>Pentapetalae</taxon>
        <taxon>asterids</taxon>
        <taxon>lamiids</taxon>
        <taxon>Lamiales</taxon>
        <taxon>Plantaginaceae</taxon>
        <taxon>Cheloneae</taxon>
        <taxon>Penstemon</taxon>
    </lineage>
</organism>
<proteinExistence type="inferred from homology"/>
<name>A0ABD3UIS1_9LAMI</name>
<reference evidence="10 11" key="1">
    <citation type="submission" date="2024-12" db="EMBL/GenBank/DDBJ databases">
        <title>The unique morphological basis and parallel evolutionary history of personate flowers in Penstemon.</title>
        <authorList>
            <person name="Depatie T.H."/>
            <person name="Wessinger C.A."/>
        </authorList>
    </citation>
    <scope>NUCLEOTIDE SEQUENCE [LARGE SCALE GENOMIC DNA]</scope>
    <source>
        <strain evidence="10">WTNN_2</strain>
        <tissue evidence="10">Leaf</tissue>
    </source>
</reference>
<evidence type="ECO:0000256" key="4">
    <source>
        <dbReference type="ARBA" id="ARBA00022737"/>
    </source>
</evidence>
<dbReference type="PANTHER" id="PTHR31425">
    <property type="entry name" value="PHOSPHORIBOSYLANTHRANILATE TRANSFERASE ISOFORM 1"/>
    <property type="match status" value="1"/>
</dbReference>
<comment type="subcellular location">
    <subcellularLocation>
        <location evidence="1">Membrane</location>
        <topology evidence="1">Multi-pass membrane protein</topology>
    </subcellularLocation>
</comment>
<comment type="similarity">
    <text evidence="2">Belongs to the MCTP family.</text>
</comment>
<evidence type="ECO:0000256" key="1">
    <source>
        <dbReference type="ARBA" id="ARBA00004141"/>
    </source>
</evidence>
<dbReference type="InterPro" id="IPR047255">
    <property type="entry name" value="C2D_MCTP_PRT_plant"/>
</dbReference>
<evidence type="ECO:0000256" key="5">
    <source>
        <dbReference type="ARBA" id="ARBA00022837"/>
    </source>
</evidence>
<evidence type="ECO:0000259" key="9">
    <source>
        <dbReference type="PROSITE" id="PS50004"/>
    </source>
</evidence>
<keyword evidence="11" id="KW-1185">Reference proteome</keyword>
<evidence type="ECO:0000256" key="7">
    <source>
        <dbReference type="ARBA" id="ARBA00023136"/>
    </source>
</evidence>
<evidence type="ECO:0000256" key="2">
    <source>
        <dbReference type="ARBA" id="ARBA00007923"/>
    </source>
</evidence>